<dbReference type="PANTHER" id="PTHR41368:SF1">
    <property type="entry name" value="PROTEIN YGHO"/>
    <property type="match status" value="1"/>
</dbReference>
<dbReference type="SUPFAM" id="SSF55729">
    <property type="entry name" value="Acyl-CoA N-acyltransferases (Nat)"/>
    <property type="match status" value="1"/>
</dbReference>
<proteinExistence type="predicted"/>
<dbReference type="OrthoDB" id="9806005at2"/>
<sequence length="402" mass="47003">MLQGNQIEIKKVSSKKDLDAFIGFYCDLYKDNEYAVPFIRFDEENTLSKERNSSFEFCEAEYYLALRGGKVVGRVAAIINHRANEEWQKKQVRFGWFDFIDDPDVSRALLETVEQYGREHGMTEMVGPLGFTDMDREGMLIEGFDRLATAYVIYNYPYYPQHIEALGGFEKDNDWMEYRIKVPEVTPEKFAKTAQMIERRYNLHPYRFSRSQLVKKGMGHRIFEILNETYANLYDFQQLSEKQINQLIDQYIKMADLDLVVGVVDRSVTAADDEQGVSQEEIDELGGKLVGFGVSFPSFARALQKTRNGKLLPWGWWHLLKVLKWHKTDTVDLLLIGVLPAYRVKGANAIIFAHLIEQYHKYGFKWAEAMPQMESNTGVRNQWQYLESEQHRRRRCFKKVLA</sequence>
<dbReference type="GO" id="GO:0016740">
    <property type="term" value="F:transferase activity"/>
    <property type="evidence" value="ECO:0007669"/>
    <property type="project" value="UniProtKB-KW"/>
</dbReference>
<comment type="caution">
    <text evidence="1">The sequence shown here is derived from an EMBL/GenBank/DDBJ whole genome shotgun (WGS) entry which is preliminary data.</text>
</comment>
<dbReference type="RefSeq" id="WP_158463017.1">
    <property type="nucleotide sequence ID" value="NZ_VZAD01000038.1"/>
</dbReference>
<gene>
    <name evidence="1" type="ORF">F7D20_04490</name>
</gene>
<dbReference type="PANTHER" id="PTHR41368">
    <property type="entry name" value="PROTEIN YGHO"/>
    <property type="match status" value="1"/>
</dbReference>
<protein>
    <submittedName>
        <fullName evidence="1">N-acetyltransferase</fullName>
    </submittedName>
</protein>
<dbReference type="AlphaFoldDB" id="A0A6A7W9S3"/>
<keyword evidence="1" id="KW-0808">Transferase</keyword>
<evidence type="ECO:0000313" key="2">
    <source>
        <dbReference type="Proteomes" id="UP000384372"/>
    </source>
</evidence>
<accession>A0A6A7W9S3</accession>
<dbReference type="InterPro" id="IPR016181">
    <property type="entry name" value="Acyl_CoA_acyltransferase"/>
</dbReference>
<dbReference type="InterPro" id="IPR039968">
    <property type="entry name" value="BcerS-like"/>
</dbReference>
<keyword evidence="2" id="KW-1185">Reference proteome</keyword>
<reference evidence="1 2" key="1">
    <citation type="submission" date="2019-09" db="EMBL/GenBank/DDBJ databases">
        <title>Distinct polysaccharide growth profiles of human intestinal Prevotella copri isolates.</title>
        <authorList>
            <person name="Fehlner-Peach H."/>
            <person name="Magnabosco C."/>
            <person name="Raghavan V."/>
            <person name="Scher J.U."/>
            <person name="Tett A."/>
            <person name="Cox L.M."/>
            <person name="Gottsegen C."/>
            <person name="Watters A."/>
            <person name="Wiltshire- Gordon J.D."/>
            <person name="Segata N."/>
            <person name="Bonneau R."/>
            <person name="Littman D.R."/>
        </authorList>
    </citation>
    <scope>NUCLEOTIDE SEQUENCE [LARGE SCALE GENOMIC DNA]</scope>
    <source>
        <strain evidence="2">iAQ1173</strain>
    </source>
</reference>
<organism evidence="1 2">
    <name type="scientific">Segatella copri</name>
    <dbReference type="NCBI Taxonomy" id="165179"/>
    <lineage>
        <taxon>Bacteria</taxon>
        <taxon>Pseudomonadati</taxon>
        <taxon>Bacteroidota</taxon>
        <taxon>Bacteroidia</taxon>
        <taxon>Bacteroidales</taxon>
        <taxon>Prevotellaceae</taxon>
        <taxon>Segatella</taxon>
    </lineage>
</organism>
<evidence type="ECO:0000313" key="1">
    <source>
        <dbReference type="EMBL" id="MQP11237.1"/>
    </source>
</evidence>
<dbReference type="Gene3D" id="3.40.630.30">
    <property type="match status" value="1"/>
</dbReference>
<dbReference type="Proteomes" id="UP000384372">
    <property type="component" value="Unassembled WGS sequence"/>
</dbReference>
<dbReference type="EMBL" id="VZAD01000038">
    <property type="protein sequence ID" value="MQP11237.1"/>
    <property type="molecule type" value="Genomic_DNA"/>
</dbReference>
<name>A0A6A7W9S3_9BACT</name>